<dbReference type="EMBL" id="JBHSMZ010000006">
    <property type="protein sequence ID" value="MFC5549071.1"/>
    <property type="molecule type" value="Genomic_DNA"/>
</dbReference>
<keyword evidence="12" id="KW-1185">Reference proteome</keyword>
<dbReference type="InterPro" id="IPR051395">
    <property type="entry name" value="Cytochrome_c_Peroxidase/MauG"/>
</dbReference>
<name>A0ABW0RWP8_9BURK</name>
<keyword evidence="7 8" id="KW-0408">Iron</keyword>
<reference evidence="12" key="1">
    <citation type="journal article" date="2019" name="Int. J. Syst. Evol. Microbiol.">
        <title>The Global Catalogue of Microorganisms (GCM) 10K type strain sequencing project: providing services to taxonomists for standard genome sequencing and annotation.</title>
        <authorList>
            <consortium name="The Broad Institute Genomics Platform"/>
            <consortium name="The Broad Institute Genome Sequencing Center for Infectious Disease"/>
            <person name="Wu L."/>
            <person name="Ma J."/>
        </authorList>
    </citation>
    <scope>NUCLEOTIDE SEQUENCE [LARGE SCALE GENOMIC DNA]</scope>
    <source>
        <strain evidence="12">CGMCC 4.5798</strain>
    </source>
</reference>
<keyword evidence="11" id="KW-0575">Peroxidase</keyword>
<organism evidence="11 12">
    <name type="scientific">Massilia aerilata</name>
    <dbReference type="NCBI Taxonomy" id="453817"/>
    <lineage>
        <taxon>Bacteria</taxon>
        <taxon>Pseudomonadati</taxon>
        <taxon>Pseudomonadota</taxon>
        <taxon>Betaproteobacteria</taxon>
        <taxon>Burkholderiales</taxon>
        <taxon>Oxalobacteraceae</taxon>
        <taxon>Telluria group</taxon>
        <taxon>Massilia</taxon>
    </lineage>
</organism>
<evidence type="ECO:0000256" key="7">
    <source>
        <dbReference type="ARBA" id="ARBA00023004"/>
    </source>
</evidence>
<dbReference type="InterPro" id="IPR004852">
    <property type="entry name" value="Di-haem_cyt_c_peroxidsae"/>
</dbReference>
<evidence type="ECO:0000256" key="1">
    <source>
        <dbReference type="ARBA" id="ARBA00004418"/>
    </source>
</evidence>
<dbReference type="SUPFAM" id="SSF46626">
    <property type="entry name" value="Cytochrome c"/>
    <property type="match status" value="2"/>
</dbReference>
<comment type="caution">
    <text evidence="11">The sequence shown here is derived from an EMBL/GenBank/DDBJ whole genome shotgun (WGS) entry which is preliminary data.</text>
</comment>
<keyword evidence="3 8" id="KW-0479">Metal-binding</keyword>
<dbReference type="GO" id="GO:0004601">
    <property type="term" value="F:peroxidase activity"/>
    <property type="evidence" value="ECO:0007669"/>
    <property type="project" value="UniProtKB-KW"/>
</dbReference>
<dbReference type="PANTHER" id="PTHR30600">
    <property type="entry name" value="CYTOCHROME C PEROXIDASE-RELATED"/>
    <property type="match status" value="1"/>
</dbReference>
<keyword evidence="4 9" id="KW-0732">Signal</keyword>
<evidence type="ECO:0000256" key="3">
    <source>
        <dbReference type="ARBA" id="ARBA00022723"/>
    </source>
</evidence>
<evidence type="ECO:0000256" key="6">
    <source>
        <dbReference type="ARBA" id="ARBA00023002"/>
    </source>
</evidence>
<keyword evidence="5" id="KW-0574">Periplasm</keyword>
<evidence type="ECO:0000256" key="5">
    <source>
        <dbReference type="ARBA" id="ARBA00022764"/>
    </source>
</evidence>
<protein>
    <submittedName>
        <fullName evidence="11">Cytochrome-c peroxidase</fullName>
    </submittedName>
</protein>
<evidence type="ECO:0000256" key="9">
    <source>
        <dbReference type="SAM" id="SignalP"/>
    </source>
</evidence>
<dbReference type="RefSeq" id="WP_379770590.1">
    <property type="nucleotide sequence ID" value="NZ_JBHSMZ010000006.1"/>
</dbReference>
<proteinExistence type="predicted"/>
<dbReference type="Pfam" id="PF03150">
    <property type="entry name" value="CCP_MauG"/>
    <property type="match status" value="1"/>
</dbReference>
<feature type="chain" id="PRO_5046753299" evidence="9">
    <location>
        <begin position="24"/>
        <end position="414"/>
    </location>
</feature>
<dbReference type="Gene3D" id="1.10.760.10">
    <property type="entry name" value="Cytochrome c-like domain"/>
    <property type="match status" value="2"/>
</dbReference>
<dbReference type="InterPro" id="IPR026259">
    <property type="entry name" value="MauG/Cytc_peroxidase"/>
</dbReference>
<evidence type="ECO:0000313" key="12">
    <source>
        <dbReference type="Proteomes" id="UP001596086"/>
    </source>
</evidence>
<keyword evidence="6" id="KW-0560">Oxidoreductase</keyword>
<feature type="domain" description="Cytochrome c" evidence="10">
    <location>
        <begin position="254"/>
        <end position="407"/>
    </location>
</feature>
<comment type="subcellular location">
    <subcellularLocation>
        <location evidence="1">Periplasm</location>
    </subcellularLocation>
</comment>
<evidence type="ECO:0000256" key="8">
    <source>
        <dbReference type="PROSITE-ProRule" id="PRU00433"/>
    </source>
</evidence>
<feature type="domain" description="Cytochrome c" evidence="10">
    <location>
        <begin position="66"/>
        <end position="177"/>
    </location>
</feature>
<gene>
    <name evidence="11" type="ORF">ACFPO9_11135</name>
</gene>
<dbReference type="InterPro" id="IPR009056">
    <property type="entry name" value="Cyt_c-like_dom"/>
</dbReference>
<sequence length="414" mass="44294">MNTAARSLCALALLLAASHFVTGRELAPAAAEAWSGAELALLKSLHIGALAAQAPDPSNAYEGSPAAAALGKKIFFDPRFSANGRVSCASCHDPGRQFQDGRPLGVGIATGLRRTMPIAAGSASPWQFWDGRKDSVWSQALGPLEDAREHSGNRVAYARLLSRHYRQEYEAVFHALPDAAALADNASPLGTPAEKAAWARLTETQRSEVSRAFANMGKAIAAYEKTLQHGPSRLDGYIAATLAQPGGGEGMLAASEKRGLRLFIGKAQCITCHAGPLLTDQHFHNTGVPPRDRSNPDRGRAAAIETVMKDEFNCLGPYSDARRRDCAELEFIAADDPHMLGAFKTPSLRNAALRPPYMHAGQIATLEDVIRHSARAPSAAVGHNERRPMPLSEQEVADLAAFLGTLNGEIRELK</sequence>
<feature type="signal peptide" evidence="9">
    <location>
        <begin position="1"/>
        <end position="23"/>
    </location>
</feature>
<dbReference type="InterPro" id="IPR036909">
    <property type="entry name" value="Cyt_c-like_dom_sf"/>
</dbReference>
<evidence type="ECO:0000313" key="11">
    <source>
        <dbReference type="EMBL" id="MFC5549071.1"/>
    </source>
</evidence>
<dbReference type="Proteomes" id="UP001596086">
    <property type="component" value="Unassembled WGS sequence"/>
</dbReference>
<evidence type="ECO:0000256" key="4">
    <source>
        <dbReference type="ARBA" id="ARBA00022729"/>
    </source>
</evidence>
<evidence type="ECO:0000256" key="2">
    <source>
        <dbReference type="ARBA" id="ARBA00022617"/>
    </source>
</evidence>
<keyword evidence="2 8" id="KW-0349">Heme</keyword>
<accession>A0ABW0RWP8</accession>
<dbReference type="PIRSF" id="PIRSF000294">
    <property type="entry name" value="Cytochrome-c_peroxidase"/>
    <property type="match status" value="1"/>
</dbReference>
<evidence type="ECO:0000259" key="10">
    <source>
        <dbReference type="PROSITE" id="PS51007"/>
    </source>
</evidence>
<dbReference type="PROSITE" id="PS51007">
    <property type="entry name" value="CYTC"/>
    <property type="match status" value="2"/>
</dbReference>